<name>A0AAD9EEG8_9PEZI</name>
<evidence type="ECO:0000256" key="2">
    <source>
        <dbReference type="SAM" id="MobiDB-lite"/>
    </source>
</evidence>
<feature type="compositionally biased region" description="Basic and acidic residues" evidence="2">
    <location>
        <begin position="582"/>
        <end position="593"/>
    </location>
</feature>
<sequence length="793" mass="87206">MAEFHPPSRRADFKIAIMCALPREFDAVALLFDRFWDEDGDKLGRAAGDTNHYTTGRIGAHDVVLVVLPNMGKAGAAAAAASFWLSYNNLKLALLVGICGGVPKIAGNEALLGDVVISEMVVQYDFGRQYAEKFVRKDTVEDNLGRANKDIRGLIKALETSRGRRRLEDKAAEHLKALQRIAKGERGSANYQYPGVSEDKLFASDYDHKHQGLCDLCTSESATYCDKAAKASCAELGCDERKLVVRKRLQARQDMTEHDAQRPGVFIGRIASGDGVEKSGKHRDEIAQAEEVIAFEMEGAGVWDEIPSIIVKGICDYADSHKNKKWQDFAAATAASVAKALLERYTLNDIDARPGPDPPGDIISLEKEVYGKVNAANPGPAYVEVVRGLLNGMHSVACLRFQLRSHGTIDLIAPADSDVDSAPGHRSLDTCASLRSLAAASLFSLYFRHDILRRKTFNKYVWAVGQFSLLTETEKQPYNCMVDVRRLYHGAGDKVHAPLDHHGPAPARDRCSPPAPATPASCGSGSTLPFDEVPPYRGRRGSPPPYAACVTEGQSPKAGSDAASILDTSPAADCELREYGDTKPRDAFLDPHLDAPPCGNEDLRPTAKRKWSIRATTSPATDAPRPEKLQRSLFVDPDDESRIAILHELQQEMRQRDQQNEELQNTVDQLRATVGELQKRVEVLQTWKKKQEELVGDLEGTCSHLAERQDDFDDAVDCLSGDVDELAGKHDELGKQMLDVGDEFQDLMEGMVCKAQEKIRKSIEDGIAQQIQEAVEAQVNEVRRKISKALQPT</sequence>
<feature type="domain" description="Nucleoside phosphorylase" evidence="3">
    <location>
        <begin position="14"/>
        <end position="136"/>
    </location>
</feature>
<dbReference type="InterPro" id="IPR035994">
    <property type="entry name" value="Nucleoside_phosphorylase_sf"/>
</dbReference>
<dbReference type="EMBL" id="JAQOWY010000279">
    <property type="protein sequence ID" value="KAK1845268.1"/>
    <property type="molecule type" value="Genomic_DNA"/>
</dbReference>
<proteinExistence type="predicted"/>
<reference evidence="4" key="1">
    <citation type="submission" date="2023-01" db="EMBL/GenBank/DDBJ databases">
        <title>Colletotrichum chrysophilum M932 genome sequence.</title>
        <authorList>
            <person name="Baroncelli R."/>
        </authorList>
    </citation>
    <scope>NUCLEOTIDE SEQUENCE</scope>
    <source>
        <strain evidence="4">M932</strain>
    </source>
</reference>
<evidence type="ECO:0000256" key="1">
    <source>
        <dbReference type="SAM" id="Coils"/>
    </source>
</evidence>
<dbReference type="PANTHER" id="PTHR46082">
    <property type="entry name" value="ATP/GTP-BINDING PROTEIN-RELATED"/>
    <property type="match status" value="1"/>
</dbReference>
<dbReference type="GO" id="GO:0009116">
    <property type="term" value="P:nucleoside metabolic process"/>
    <property type="evidence" value="ECO:0007669"/>
    <property type="project" value="InterPro"/>
</dbReference>
<evidence type="ECO:0000313" key="4">
    <source>
        <dbReference type="EMBL" id="KAK1845268.1"/>
    </source>
</evidence>
<dbReference type="InterPro" id="IPR053137">
    <property type="entry name" value="NLR-like"/>
</dbReference>
<feature type="region of interest" description="Disordered" evidence="2">
    <location>
        <begin position="495"/>
        <end position="564"/>
    </location>
</feature>
<keyword evidence="1" id="KW-0175">Coiled coil</keyword>
<dbReference type="AlphaFoldDB" id="A0AAD9EEG8"/>
<accession>A0AAD9EEG8</accession>
<dbReference type="SUPFAM" id="SSF46579">
    <property type="entry name" value="Prefoldin"/>
    <property type="match status" value="1"/>
</dbReference>
<dbReference type="Gene3D" id="3.40.50.1580">
    <property type="entry name" value="Nucleoside phosphorylase domain"/>
    <property type="match status" value="1"/>
</dbReference>
<dbReference type="Pfam" id="PF01048">
    <property type="entry name" value="PNP_UDP_1"/>
    <property type="match status" value="1"/>
</dbReference>
<comment type="caution">
    <text evidence="4">The sequence shown here is derived from an EMBL/GenBank/DDBJ whole genome shotgun (WGS) entry which is preliminary data.</text>
</comment>
<feature type="coiled-coil region" evidence="1">
    <location>
        <begin position="646"/>
        <end position="680"/>
    </location>
</feature>
<feature type="region of interest" description="Disordered" evidence="2">
    <location>
        <begin position="582"/>
        <end position="630"/>
    </location>
</feature>
<dbReference type="InterPro" id="IPR000845">
    <property type="entry name" value="Nucleoside_phosphorylase_d"/>
</dbReference>
<gene>
    <name evidence="4" type="ORF">CCHR01_12123</name>
</gene>
<dbReference type="Gene3D" id="1.10.287.1490">
    <property type="match status" value="1"/>
</dbReference>
<dbReference type="SUPFAM" id="SSF53167">
    <property type="entry name" value="Purine and uridine phosphorylases"/>
    <property type="match status" value="1"/>
</dbReference>
<dbReference type="GO" id="GO:0003824">
    <property type="term" value="F:catalytic activity"/>
    <property type="evidence" value="ECO:0007669"/>
    <property type="project" value="InterPro"/>
</dbReference>
<protein>
    <submittedName>
        <fullName evidence="4">Phosphorylase superfamily protein</fullName>
    </submittedName>
</protein>
<keyword evidence="5" id="KW-1185">Reference proteome</keyword>
<dbReference type="Proteomes" id="UP001243330">
    <property type="component" value="Unassembled WGS sequence"/>
</dbReference>
<organism evidence="4 5">
    <name type="scientific">Colletotrichum chrysophilum</name>
    <dbReference type="NCBI Taxonomy" id="1836956"/>
    <lineage>
        <taxon>Eukaryota</taxon>
        <taxon>Fungi</taxon>
        <taxon>Dikarya</taxon>
        <taxon>Ascomycota</taxon>
        <taxon>Pezizomycotina</taxon>
        <taxon>Sordariomycetes</taxon>
        <taxon>Hypocreomycetidae</taxon>
        <taxon>Glomerellales</taxon>
        <taxon>Glomerellaceae</taxon>
        <taxon>Colletotrichum</taxon>
        <taxon>Colletotrichum gloeosporioides species complex</taxon>
    </lineage>
</organism>
<dbReference type="PANTHER" id="PTHR46082:SF6">
    <property type="entry name" value="AAA+ ATPASE DOMAIN-CONTAINING PROTEIN-RELATED"/>
    <property type="match status" value="1"/>
</dbReference>
<evidence type="ECO:0000259" key="3">
    <source>
        <dbReference type="Pfam" id="PF01048"/>
    </source>
</evidence>
<evidence type="ECO:0000313" key="5">
    <source>
        <dbReference type="Proteomes" id="UP001243330"/>
    </source>
</evidence>
<feature type="compositionally biased region" description="Basic and acidic residues" evidence="2">
    <location>
        <begin position="495"/>
        <end position="511"/>
    </location>
</feature>